<proteinExistence type="predicted"/>
<evidence type="ECO:0000313" key="1">
    <source>
        <dbReference type="EMBL" id="KAF7408627.1"/>
    </source>
</evidence>
<name>A0A834KMH7_VESVU</name>
<accession>A0A834KMH7</accession>
<dbReference type="AlphaFoldDB" id="A0A834KMH7"/>
<keyword evidence="2" id="KW-1185">Reference proteome</keyword>
<protein>
    <submittedName>
        <fullName evidence="1">Uncharacterized protein</fullName>
    </submittedName>
</protein>
<organism evidence="1 2">
    <name type="scientific">Vespula vulgaris</name>
    <name type="common">Yellow jacket</name>
    <name type="synonym">Wasp</name>
    <dbReference type="NCBI Taxonomy" id="7454"/>
    <lineage>
        <taxon>Eukaryota</taxon>
        <taxon>Metazoa</taxon>
        <taxon>Ecdysozoa</taxon>
        <taxon>Arthropoda</taxon>
        <taxon>Hexapoda</taxon>
        <taxon>Insecta</taxon>
        <taxon>Pterygota</taxon>
        <taxon>Neoptera</taxon>
        <taxon>Endopterygota</taxon>
        <taxon>Hymenoptera</taxon>
        <taxon>Apocrita</taxon>
        <taxon>Aculeata</taxon>
        <taxon>Vespoidea</taxon>
        <taxon>Vespidae</taxon>
        <taxon>Vespinae</taxon>
        <taxon>Vespula</taxon>
    </lineage>
</organism>
<sequence length="104" mass="10376">MVARFAKKEAATRNWPSNVVTGFRKEKQSLWSLADGGGGGGGGDGYGGDGYGGDGSSGSCKQTRVYPQLALDSKTISIAIGDVGDGGDGGGNGDGGDVVWYIGV</sequence>
<gene>
    <name evidence="1" type="ORF">HZH66_003164</name>
</gene>
<evidence type="ECO:0000313" key="2">
    <source>
        <dbReference type="Proteomes" id="UP000614350"/>
    </source>
</evidence>
<reference evidence="1" key="1">
    <citation type="journal article" date="2020" name="G3 (Bethesda)">
        <title>High-Quality Assemblies for Three Invasive Social Wasps from the &lt;i&gt;Vespula&lt;/i&gt; Genus.</title>
        <authorList>
            <person name="Harrop T.W.R."/>
            <person name="Guhlin J."/>
            <person name="McLaughlin G.M."/>
            <person name="Permina E."/>
            <person name="Stockwell P."/>
            <person name="Gilligan J."/>
            <person name="Le Lec M.F."/>
            <person name="Gruber M.A.M."/>
            <person name="Quinn O."/>
            <person name="Lovegrove M."/>
            <person name="Duncan E.J."/>
            <person name="Remnant E.J."/>
            <person name="Van Eeckhoven J."/>
            <person name="Graham B."/>
            <person name="Knapp R.A."/>
            <person name="Langford K.W."/>
            <person name="Kronenberg Z."/>
            <person name="Press M.O."/>
            <person name="Eacker S.M."/>
            <person name="Wilson-Rankin E.E."/>
            <person name="Purcell J."/>
            <person name="Lester P.J."/>
            <person name="Dearden P.K."/>
        </authorList>
    </citation>
    <scope>NUCLEOTIDE SEQUENCE</scope>
    <source>
        <strain evidence="1">Marl-1</strain>
    </source>
</reference>
<comment type="caution">
    <text evidence="1">The sequence shown here is derived from an EMBL/GenBank/DDBJ whole genome shotgun (WGS) entry which is preliminary data.</text>
</comment>
<dbReference type="EMBL" id="JACSEA010000002">
    <property type="protein sequence ID" value="KAF7408627.1"/>
    <property type="molecule type" value="Genomic_DNA"/>
</dbReference>
<dbReference type="Proteomes" id="UP000614350">
    <property type="component" value="Unassembled WGS sequence"/>
</dbReference>